<dbReference type="Proteomes" id="UP000288079">
    <property type="component" value="Unassembled WGS sequence"/>
</dbReference>
<name>A0A401LTJ5_9BACE</name>
<dbReference type="Pfam" id="PF00216">
    <property type="entry name" value="Bac_DNA_binding"/>
    <property type="match status" value="1"/>
</dbReference>
<comment type="caution">
    <text evidence="3">The sequence shown here is derived from an EMBL/GenBank/DDBJ whole genome shotgun (WGS) entry which is preliminary data.</text>
</comment>
<dbReference type="CDD" id="cd00591">
    <property type="entry name" value="HU_IHF"/>
    <property type="match status" value="1"/>
</dbReference>
<proteinExistence type="inferred from homology"/>
<dbReference type="GO" id="GO:0003677">
    <property type="term" value="F:DNA binding"/>
    <property type="evidence" value="ECO:0007669"/>
    <property type="project" value="UniProtKB-KW"/>
</dbReference>
<evidence type="ECO:0008006" key="5">
    <source>
        <dbReference type="Google" id="ProtNLM"/>
    </source>
</evidence>
<keyword evidence="4" id="KW-1185">Reference proteome</keyword>
<dbReference type="RefSeq" id="WP_125040917.1">
    <property type="nucleotide sequence ID" value="NZ_BHWB01000004.1"/>
</dbReference>
<evidence type="ECO:0000313" key="4">
    <source>
        <dbReference type="Proteomes" id="UP000288079"/>
    </source>
</evidence>
<sequence length="95" mass="10765">MTQKELIKSISLKTGYKREVVEKIMTAYTAVAFEEFERQGSIKLSNLGVLRYTNSIPHNGYNPVSGKHMVFTGRNKIKFIPSKALDMMLNKPKGN</sequence>
<comment type="similarity">
    <text evidence="1">Belongs to the bacterial histone-like protein family.</text>
</comment>
<dbReference type="Gene3D" id="4.10.520.10">
    <property type="entry name" value="IHF-like DNA-binding proteins"/>
    <property type="match status" value="1"/>
</dbReference>
<dbReference type="GO" id="GO:0030527">
    <property type="term" value="F:structural constituent of chromatin"/>
    <property type="evidence" value="ECO:0007669"/>
    <property type="project" value="InterPro"/>
</dbReference>
<dbReference type="SUPFAM" id="SSF47729">
    <property type="entry name" value="IHF-like DNA-binding proteins"/>
    <property type="match status" value="1"/>
</dbReference>
<evidence type="ECO:0000256" key="2">
    <source>
        <dbReference type="ARBA" id="ARBA00023125"/>
    </source>
</evidence>
<dbReference type="InterPro" id="IPR010992">
    <property type="entry name" value="IHF-like_DNA-bd_dom_sf"/>
</dbReference>
<gene>
    <name evidence="3" type="ORF">KGMB02408_17280</name>
</gene>
<protein>
    <recommendedName>
        <fullName evidence="5">Integration host factor</fullName>
    </recommendedName>
</protein>
<accession>A0A401LTJ5</accession>
<reference evidence="3 4" key="1">
    <citation type="submission" date="2018-10" db="EMBL/GenBank/DDBJ databases">
        <title>Draft Genome Sequence of Bacteroides sp. KCTC 15687.</title>
        <authorList>
            <person name="Yu S.Y."/>
            <person name="Kim J.S."/>
            <person name="Oh B.S."/>
            <person name="Park S.H."/>
            <person name="Kang S.W."/>
            <person name="Park J.E."/>
            <person name="Choi S.H."/>
            <person name="Han K.I."/>
            <person name="Lee K.C."/>
            <person name="Eom M.K."/>
            <person name="Suh M.K."/>
            <person name="Lee D.H."/>
            <person name="Yoon H."/>
            <person name="Kim B."/>
            <person name="Yang S.J."/>
            <person name="Lee J.S."/>
            <person name="Lee J.H."/>
        </authorList>
    </citation>
    <scope>NUCLEOTIDE SEQUENCE [LARGE SCALE GENOMIC DNA]</scope>
    <source>
        <strain evidence="3 4">KCTC 15687</strain>
    </source>
</reference>
<keyword evidence="2" id="KW-0238">DNA-binding</keyword>
<organism evidence="3 4">
    <name type="scientific">Bacteroides faecalis</name>
    <dbReference type="NCBI Taxonomy" id="2447885"/>
    <lineage>
        <taxon>Bacteria</taxon>
        <taxon>Pseudomonadati</taxon>
        <taxon>Bacteroidota</taxon>
        <taxon>Bacteroidia</taxon>
        <taxon>Bacteroidales</taxon>
        <taxon>Bacteroidaceae</taxon>
        <taxon>Bacteroides</taxon>
    </lineage>
</organism>
<dbReference type="EMBL" id="BHWB01000004">
    <property type="protein sequence ID" value="GCB34783.1"/>
    <property type="molecule type" value="Genomic_DNA"/>
</dbReference>
<evidence type="ECO:0000313" key="3">
    <source>
        <dbReference type="EMBL" id="GCB34783.1"/>
    </source>
</evidence>
<dbReference type="OrthoDB" id="9799835at2"/>
<dbReference type="AlphaFoldDB" id="A0A401LTJ5"/>
<evidence type="ECO:0000256" key="1">
    <source>
        <dbReference type="ARBA" id="ARBA00010529"/>
    </source>
</evidence>
<dbReference type="InterPro" id="IPR000119">
    <property type="entry name" value="Hist_DNA-bd"/>
</dbReference>